<dbReference type="PANTHER" id="PTHR30024">
    <property type="entry name" value="ALIPHATIC SULFONATES-BINDING PROTEIN-RELATED"/>
    <property type="match status" value="1"/>
</dbReference>
<comment type="caution">
    <text evidence="6">The sequence shown here is derived from an EMBL/GenBank/DDBJ whole genome shotgun (WGS) entry which is preliminary data.</text>
</comment>
<dbReference type="SUPFAM" id="SSF53850">
    <property type="entry name" value="Periplasmic binding protein-like II"/>
    <property type="match status" value="1"/>
</dbReference>
<evidence type="ECO:0000256" key="1">
    <source>
        <dbReference type="ARBA" id="ARBA00004418"/>
    </source>
</evidence>
<comment type="similarity">
    <text evidence="2">Belongs to the bacterial solute-binding protein SsuA/TauA family.</text>
</comment>
<dbReference type="GO" id="GO:0042597">
    <property type="term" value="C:periplasmic space"/>
    <property type="evidence" value="ECO:0007669"/>
    <property type="project" value="UniProtKB-SubCell"/>
</dbReference>
<dbReference type="Pfam" id="PF09084">
    <property type="entry name" value="NMT1"/>
    <property type="match status" value="1"/>
</dbReference>
<feature type="chain" id="PRO_5015879575" evidence="4">
    <location>
        <begin position="27"/>
        <end position="351"/>
    </location>
</feature>
<protein>
    <submittedName>
        <fullName evidence="6">NitT/TauT family transport system substrate-binding protein</fullName>
    </submittedName>
</protein>
<dbReference type="Gene3D" id="3.40.190.10">
    <property type="entry name" value="Periplasmic binding protein-like II"/>
    <property type="match status" value="2"/>
</dbReference>
<keyword evidence="7" id="KW-1185">Reference proteome</keyword>
<comment type="subcellular location">
    <subcellularLocation>
        <location evidence="1">Periplasm</location>
    </subcellularLocation>
</comment>
<dbReference type="InterPro" id="IPR015168">
    <property type="entry name" value="SsuA/THI5"/>
</dbReference>
<evidence type="ECO:0000259" key="5">
    <source>
        <dbReference type="Pfam" id="PF09084"/>
    </source>
</evidence>
<keyword evidence="3 4" id="KW-0732">Signal</keyword>
<dbReference type="GO" id="GO:0042918">
    <property type="term" value="P:alkanesulfonate transmembrane transport"/>
    <property type="evidence" value="ECO:0007669"/>
    <property type="project" value="TreeGrafter"/>
</dbReference>
<evidence type="ECO:0000313" key="7">
    <source>
        <dbReference type="Proteomes" id="UP000248021"/>
    </source>
</evidence>
<proteinExistence type="inferred from homology"/>
<sequence>MTSRSGTAWFVSAATAVLIAATAADAGEKIVIGTVNLPATGPLYIAQDKGYFAAQDLDVEVRFFESAQAIATAVVSGDIQFGATSLTAGFWSLADKGGLKVIAGMLADRKDYHAGNAFVVSNDAYAAGVTTPAKLGGKVFAVTTIGSSLHYGALRVAETLGVDPATIQIRPMQQWSAALAAVKTGKVDATQAAAATARGMEAAGEVKIIGWQGDYIPFQIAAIFTSAALIKKDRGLVERFIKGYAKGIDFYTEAFLKGIESGAPQYGPETDEAIAIIHKRLLKDDPDFANKIKASVTYYHPKGAMDVDNILSQVAFFKANDLVAKSIDPGKLIDGSFVPPLPQQPSQRNPG</sequence>
<gene>
    <name evidence="6" type="ORF">C7450_10392</name>
</gene>
<evidence type="ECO:0000256" key="2">
    <source>
        <dbReference type="ARBA" id="ARBA00010742"/>
    </source>
</evidence>
<accession>A0A2V3UDK3</accession>
<dbReference type="PANTHER" id="PTHR30024:SF47">
    <property type="entry name" value="TAURINE-BINDING PERIPLASMIC PROTEIN"/>
    <property type="match status" value="1"/>
</dbReference>
<dbReference type="RefSeq" id="WP_170147134.1">
    <property type="nucleotide sequence ID" value="NZ_JAHBRY010000001.1"/>
</dbReference>
<dbReference type="Proteomes" id="UP000248021">
    <property type="component" value="Unassembled WGS sequence"/>
</dbReference>
<feature type="domain" description="SsuA/THI5-like" evidence="5">
    <location>
        <begin position="41"/>
        <end position="252"/>
    </location>
</feature>
<reference evidence="6 7" key="1">
    <citation type="submission" date="2018-05" db="EMBL/GenBank/DDBJ databases">
        <title>Genomic Encyclopedia of Type Strains, Phase IV (KMG-IV): sequencing the most valuable type-strain genomes for metagenomic binning, comparative biology and taxonomic classification.</title>
        <authorList>
            <person name="Goeker M."/>
        </authorList>
    </citation>
    <scope>NUCLEOTIDE SEQUENCE [LARGE SCALE GENOMIC DNA]</scope>
    <source>
        <strain evidence="6 7">DSM 6462</strain>
    </source>
</reference>
<evidence type="ECO:0000256" key="4">
    <source>
        <dbReference type="SAM" id="SignalP"/>
    </source>
</evidence>
<feature type="signal peptide" evidence="4">
    <location>
        <begin position="1"/>
        <end position="26"/>
    </location>
</feature>
<name>A0A2V3UDK3_9HYPH</name>
<dbReference type="AlphaFoldDB" id="A0A2V3UDK3"/>
<organism evidence="6 7">
    <name type="scientific">Chelatococcus asaccharovorans</name>
    <dbReference type="NCBI Taxonomy" id="28210"/>
    <lineage>
        <taxon>Bacteria</taxon>
        <taxon>Pseudomonadati</taxon>
        <taxon>Pseudomonadota</taxon>
        <taxon>Alphaproteobacteria</taxon>
        <taxon>Hyphomicrobiales</taxon>
        <taxon>Chelatococcaceae</taxon>
        <taxon>Chelatococcus</taxon>
    </lineage>
</organism>
<evidence type="ECO:0000256" key="3">
    <source>
        <dbReference type="ARBA" id="ARBA00022729"/>
    </source>
</evidence>
<dbReference type="EMBL" id="QJJK01000003">
    <property type="protein sequence ID" value="PXW61576.1"/>
    <property type="molecule type" value="Genomic_DNA"/>
</dbReference>
<evidence type="ECO:0000313" key="6">
    <source>
        <dbReference type="EMBL" id="PXW61576.1"/>
    </source>
</evidence>